<dbReference type="Gene3D" id="3.40.50.450">
    <property type="match status" value="1"/>
</dbReference>
<comment type="caution">
    <text evidence="4">The sequence shown here is derived from an EMBL/GenBank/DDBJ whole genome shotgun (WGS) entry which is preliminary data.</text>
</comment>
<evidence type="ECO:0000256" key="2">
    <source>
        <dbReference type="ARBA" id="ARBA00006763"/>
    </source>
</evidence>
<name>A0ABT4VQI0_9HYPH</name>
<evidence type="ECO:0000313" key="4">
    <source>
        <dbReference type="EMBL" id="MDA4846926.1"/>
    </source>
</evidence>
<dbReference type="Proteomes" id="UP001148313">
    <property type="component" value="Unassembled WGS sequence"/>
</dbReference>
<evidence type="ECO:0000256" key="3">
    <source>
        <dbReference type="RuleBase" id="RU363015"/>
    </source>
</evidence>
<dbReference type="PANTHER" id="PTHR31223:SF70">
    <property type="entry name" value="LOG FAMILY PROTEIN YJL055W"/>
    <property type="match status" value="1"/>
</dbReference>
<comment type="similarity">
    <text evidence="2 3">Belongs to the LOG family.</text>
</comment>
<dbReference type="InterPro" id="IPR005269">
    <property type="entry name" value="LOG"/>
</dbReference>
<dbReference type="SUPFAM" id="SSF102405">
    <property type="entry name" value="MCP/YpsA-like"/>
    <property type="match status" value="1"/>
</dbReference>
<accession>A0ABT4VQI0</accession>
<keyword evidence="5" id="KW-1185">Reference proteome</keyword>
<organism evidence="4 5">
    <name type="scientific">Hoeflea poritis</name>
    <dbReference type="NCBI Taxonomy" id="2993659"/>
    <lineage>
        <taxon>Bacteria</taxon>
        <taxon>Pseudomonadati</taxon>
        <taxon>Pseudomonadota</taxon>
        <taxon>Alphaproteobacteria</taxon>
        <taxon>Hyphomicrobiales</taxon>
        <taxon>Rhizobiaceae</taxon>
        <taxon>Hoeflea</taxon>
    </lineage>
</organism>
<protein>
    <recommendedName>
        <fullName evidence="3">Cytokinin riboside 5'-monophosphate phosphoribohydrolase</fullName>
        <ecNumber evidence="3">3.2.2.n1</ecNumber>
    </recommendedName>
</protein>
<keyword evidence="3" id="KW-0203">Cytokinin biosynthesis</keyword>
<sequence>MFDKMVENRSICVYCGSQPGNHPAFEAAARVLGKAIADSGIRLVYGGGTGGIMGAVAEAVLNGGGQVTGIIPEFLQSREAGNGKQLAFDELIVTRDMHERKHAMFDKSGAFVALPGGIGTLEEIIEIMTWSQLGRHNRPMVLANIDGFWNPLLELLNHMGTSGFLHSAHLAKPLVVSDAAEIVPLIAAQWEAGGTDAGDRAVIDKM</sequence>
<dbReference type="RefSeq" id="WP_271090729.1">
    <property type="nucleotide sequence ID" value="NZ_JAPJZH010000010.1"/>
</dbReference>
<evidence type="ECO:0000313" key="5">
    <source>
        <dbReference type="Proteomes" id="UP001148313"/>
    </source>
</evidence>
<gene>
    <name evidence="4" type="ORF">OOZ53_16320</name>
</gene>
<dbReference type="PANTHER" id="PTHR31223">
    <property type="entry name" value="LOG FAMILY PROTEIN YJL055W"/>
    <property type="match status" value="1"/>
</dbReference>
<dbReference type="Pfam" id="PF03641">
    <property type="entry name" value="Lysine_decarbox"/>
    <property type="match status" value="1"/>
</dbReference>
<evidence type="ECO:0000256" key="1">
    <source>
        <dbReference type="ARBA" id="ARBA00000274"/>
    </source>
</evidence>
<comment type="catalytic activity">
    <reaction evidence="1">
        <text>AMP + H2O = D-ribose 5-phosphate + adenine</text>
        <dbReference type="Rhea" id="RHEA:20129"/>
        <dbReference type="ChEBI" id="CHEBI:15377"/>
        <dbReference type="ChEBI" id="CHEBI:16708"/>
        <dbReference type="ChEBI" id="CHEBI:78346"/>
        <dbReference type="ChEBI" id="CHEBI:456215"/>
        <dbReference type="EC" id="3.2.2.4"/>
    </reaction>
</comment>
<keyword evidence="3" id="KW-0378">Hydrolase</keyword>
<dbReference type="InterPro" id="IPR031100">
    <property type="entry name" value="LOG_fam"/>
</dbReference>
<proteinExistence type="inferred from homology"/>
<dbReference type="NCBIfam" id="TIGR00730">
    <property type="entry name" value="Rossman fold protein, TIGR00730 family"/>
    <property type="match status" value="1"/>
</dbReference>
<dbReference type="EMBL" id="JAPJZH010000010">
    <property type="protein sequence ID" value="MDA4846926.1"/>
    <property type="molecule type" value="Genomic_DNA"/>
</dbReference>
<reference evidence="4" key="1">
    <citation type="submission" date="2022-11" db="EMBL/GenBank/DDBJ databases">
        <title>Hoeflea poritis sp. nov., isolated from scleractinian coral Porites lutea.</title>
        <authorList>
            <person name="Zhang G."/>
            <person name="Wei Q."/>
            <person name="Cai L."/>
        </authorList>
    </citation>
    <scope>NUCLEOTIDE SEQUENCE</scope>
    <source>
        <strain evidence="4">E7-10</strain>
    </source>
</reference>
<dbReference type="EC" id="3.2.2.n1" evidence="3"/>